<evidence type="ECO:0008006" key="4">
    <source>
        <dbReference type="Google" id="ProtNLM"/>
    </source>
</evidence>
<organism evidence="2 3">
    <name type="scientific">Microbacterium paraoxydans</name>
    <dbReference type="NCBI Taxonomy" id="199592"/>
    <lineage>
        <taxon>Bacteria</taxon>
        <taxon>Bacillati</taxon>
        <taxon>Actinomycetota</taxon>
        <taxon>Actinomycetes</taxon>
        <taxon>Micrococcales</taxon>
        <taxon>Microbacteriaceae</taxon>
        <taxon>Microbacterium</taxon>
    </lineage>
</organism>
<dbReference type="SUPFAM" id="SSF49879">
    <property type="entry name" value="SMAD/FHA domain"/>
    <property type="match status" value="1"/>
</dbReference>
<dbReference type="RefSeq" id="WP_211542265.1">
    <property type="nucleotide sequence ID" value="NZ_JAGTUK010000002.1"/>
</dbReference>
<reference evidence="2 3" key="1">
    <citation type="submission" date="2021-04" db="EMBL/GenBank/DDBJ databases">
        <title>Whole genome analysis of root endophytic bacterium Microbacterium paraoxydans ku-mp colonizing RP-bio226 rice variety.</title>
        <authorList>
            <person name="Ulaganathan K."/>
            <person name="Latha B."/>
        </authorList>
    </citation>
    <scope>NUCLEOTIDE SEQUENCE [LARGE SCALE GENOMIC DNA]</scope>
    <source>
        <strain evidence="3">ku-mp</strain>
    </source>
</reference>
<dbReference type="InterPro" id="IPR008984">
    <property type="entry name" value="SMAD_FHA_dom_sf"/>
</dbReference>
<dbReference type="Proteomes" id="UP000678243">
    <property type="component" value="Unassembled WGS sequence"/>
</dbReference>
<comment type="caution">
    <text evidence="2">The sequence shown here is derived from an EMBL/GenBank/DDBJ whole genome shotgun (WGS) entry which is preliminary data.</text>
</comment>
<evidence type="ECO:0000313" key="3">
    <source>
        <dbReference type="Proteomes" id="UP000678243"/>
    </source>
</evidence>
<dbReference type="Gene3D" id="2.60.200.20">
    <property type="match status" value="1"/>
</dbReference>
<evidence type="ECO:0000313" key="2">
    <source>
        <dbReference type="EMBL" id="MBS0023887.1"/>
    </source>
</evidence>
<sequence length="289" mass="31845">MIRLDIDLEVEHRGPDDDTPTRFTVRAAGREVVVTIADTSTLGGMGRRDLAQLAPVADGLARRGIRVRVEGPRGTLVEFGDVRSGPVGRAVAGSPHIRLGHLTTLLTELQHRDRDRGGGSLLSIPPGTLFPLVPTVVRHVRRRVTTTHYLPGSGRPRLIFSVGSGDWDRSRPREFDLLPDRTVIGSSPDADLRLEGLEAVHAEIRHNEDDEYVLYPHAPTGGGWPNLPHSSDGARILRTGSRIELGTWRLAYYREEFADHGRPFGGRQGGEYEFQKQQPVRPYGSGELG</sequence>
<proteinExistence type="predicted"/>
<feature type="region of interest" description="Disordered" evidence="1">
    <location>
        <begin position="264"/>
        <end position="289"/>
    </location>
</feature>
<gene>
    <name evidence="2" type="ORF">KE274_07165</name>
</gene>
<accession>A0ABS5ILQ4</accession>
<dbReference type="EMBL" id="JAGTUK010000002">
    <property type="protein sequence ID" value="MBS0023887.1"/>
    <property type="molecule type" value="Genomic_DNA"/>
</dbReference>
<name>A0ABS5ILQ4_9MICO</name>
<keyword evidence="3" id="KW-1185">Reference proteome</keyword>
<protein>
    <recommendedName>
        <fullName evidence="4">FHA domain-containing protein</fullName>
    </recommendedName>
</protein>
<dbReference type="CDD" id="cd00060">
    <property type="entry name" value="FHA"/>
    <property type="match status" value="1"/>
</dbReference>
<evidence type="ECO:0000256" key="1">
    <source>
        <dbReference type="SAM" id="MobiDB-lite"/>
    </source>
</evidence>